<keyword evidence="10" id="KW-0862">Zinc</keyword>
<dbReference type="InterPro" id="IPR001930">
    <property type="entry name" value="Peptidase_M1"/>
</dbReference>
<dbReference type="Pfam" id="PF11838">
    <property type="entry name" value="ERAP1_C"/>
    <property type="match status" value="1"/>
</dbReference>
<comment type="similarity">
    <text evidence="3">Belongs to the peptidase M1 family.</text>
</comment>
<organism evidence="16 17">
    <name type="scientific">Streptomyces durmitorensis</name>
    <dbReference type="NCBI Taxonomy" id="319947"/>
    <lineage>
        <taxon>Bacteria</taxon>
        <taxon>Bacillati</taxon>
        <taxon>Actinomycetota</taxon>
        <taxon>Actinomycetes</taxon>
        <taxon>Kitasatosporales</taxon>
        <taxon>Streptomycetaceae</taxon>
        <taxon>Streptomyces</taxon>
    </lineage>
</organism>
<keyword evidence="9 16" id="KW-0378">Hydrolase</keyword>
<dbReference type="Gene3D" id="1.10.390.10">
    <property type="entry name" value="Neutral Protease Domain 2"/>
    <property type="match status" value="1"/>
</dbReference>
<sequence length="855" mass="94436">MPGTNLTREEAQQRAKLLTVDSYEIDLDLSGAQEGGTYRSVTTVRFDSAEAGAETFIDLVAPAVHEVVLNGHSLDVAAVFRDARIALKHLEAGPNELKVVADCDYTNTGEGLHRFVDPVDQQAYLYTQFEVPDARRVFASFEQPDLKATFQFTVKAPSGWTVVSNSPTPEPSGDVWVFEPTPRMSTYITALIVGPYHSVHSSYEGPGGQSVPLGIYCRPSLAEFLDSDAIFEVTRQGFDWFQEKFDYAYPFAKYDQLFVPEFNAGAMENAGAVTIRDQYVFRSKVTDAAYETRAETILHELAHMWFGDLVTMEWWNDLWLNESFATYTSIACQAYAENSRWPHSWTTFANSMKTWAYRQDQLPSTHPIMADIRDLDDVLVNFDGITYAKGASVLKQLVAYVGMDEFFRGVQAYFKAHAFGNTRLSDLLGALEETSGRDLKTWSKKWLETAGINVLRPVVDVDTTGKITSFAVKQEAPALPAGAKGEPTLRPHRIAIGFYDLDDASGKLLRTDRVELDVDGELTAVDELVGRRRPAVILLNDDDLSYAKVRMDTESLAFVTEHIGDFEASLPRALSWASAWDMTRDAELPTREYLSLVLSGIAKESDIGVVQSLHRQVKMALELYAAPAGRDEALARWTEATLAHLRSAEPGSDHQLAWARAFAATARTEEQLTLIEELVSGKQAIEGLAVDTELRWAFVHRLAATGRLDEAGITAELDRDKTAAGERHAASARAARPTPEAKAEAWASVVESDKLPNAIQESVIGGFVQTDQRELLAPYTEKFFAAVKGAWDSRSHEMAQQIAVGLYPSLQVSQATLDSTDAWLASASPSAALRRLITESRAGVERALRAQSADA</sequence>
<proteinExistence type="inferred from homology"/>
<protein>
    <recommendedName>
        <fullName evidence="5 12">Aminopeptidase N</fullName>
        <ecNumber evidence="4 12">3.4.11.2</ecNumber>
    </recommendedName>
</protein>
<dbReference type="InterPro" id="IPR012778">
    <property type="entry name" value="Pept_M1_aminopeptidase"/>
</dbReference>
<evidence type="ECO:0000256" key="8">
    <source>
        <dbReference type="ARBA" id="ARBA00022723"/>
    </source>
</evidence>
<name>A0ABY4PZE3_9ACTN</name>
<dbReference type="EMBL" id="CP097289">
    <property type="protein sequence ID" value="UQT58519.1"/>
    <property type="molecule type" value="Genomic_DNA"/>
</dbReference>
<dbReference type="InterPro" id="IPR042097">
    <property type="entry name" value="Aminopeptidase_N-like_N_sf"/>
</dbReference>
<dbReference type="RefSeq" id="WP_249589887.1">
    <property type="nucleotide sequence ID" value="NZ_BAAAQL010000028.1"/>
</dbReference>
<evidence type="ECO:0000256" key="11">
    <source>
        <dbReference type="ARBA" id="ARBA00023049"/>
    </source>
</evidence>
<keyword evidence="11" id="KW-0482">Metalloprotease</keyword>
<evidence type="ECO:0000256" key="4">
    <source>
        <dbReference type="ARBA" id="ARBA00012564"/>
    </source>
</evidence>
<evidence type="ECO:0000256" key="12">
    <source>
        <dbReference type="NCBIfam" id="TIGR02412"/>
    </source>
</evidence>
<dbReference type="NCBIfam" id="TIGR02412">
    <property type="entry name" value="pepN_strep_liv"/>
    <property type="match status" value="1"/>
</dbReference>
<evidence type="ECO:0000256" key="1">
    <source>
        <dbReference type="ARBA" id="ARBA00000098"/>
    </source>
</evidence>
<dbReference type="PANTHER" id="PTHR11533">
    <property type="entry name" value="PROTEASE M1 ZINC METALLOPROTEASE"/>
    <property type="match status" value="1"/>
</dbReference>
<evidence type="ECO:0000313" key="17">
    <source>
        <dbReference type="Proteomes" id="UP000829992"/>
    </source>
</evidence>
<evidence type="ECO:0000256" key="9">
    <source>
        <dbReference type="ARBA" id="ARBA00022801"/>
    </source>
</evidence>
<dbReference type="InterPro" id="IPR024571">
    <property type="entry name" value="ERAP1-like_C_dom"/>
</dbReference>
<keyword evidence="8" id="KW-0479">Metal-binding</keyword>
<comment type="catalytic activity">
    <reaction evidence="1">
        <text>Release of an N-terminal amino acid, Xaa-|-Yaa- from a peptide, amide or arylamide. Xaa is preferably Ala, but may be most amino acids including Pro (slow action). When a terminal hydrophobic residue is followed by a prolyl residue, the two may be released as an intact Xaa-Pro dipeptide.</text>
        <dbReference type="EC" id="3.4.11.2"/>
    </reaction>
</comment>
<dbReference type="PRINTS" id="PR00756">
    <property type="entry name" value="ALADIPTASE"/>
</dbReference>
<dbReference type="GO" id="GO:0016285">
    <property type="term" value="F:alanyl aminopeptidase activity"/>
    <property type="evidence" value="ECO:0007669"/>
    <property type="project" value="UniProtKB-EC"/>
</dbReference>
<gene>
    <name evidence="16" type="primary">pepN</name>
    <name evidence="16" type="ORF">M4V62_27490</name>
</gene>
<keyword evidence="6 16" id="KW-0031">Aminopeptidase</keyword>
<dbReference type="CDD" id="cd09602">
    <property type="entry name" value="M1_APN"/>
    <property type="match status" value="1"/>
</dbReference>
<dbReference type="SUPFAM" id="SSF55486">
    <property type="entry name" value="Metalloproteases ('zincins'), catalytic domain"/>
    <property type="match status" value="1"/>
</dbReference>
<dbReference type="InterPro" id="IPR045357">
    <property type="entry name" value="Aminopeptidase_N-like_N"/>
</dbReference>
<feature type="domain" description="Aminopeptidase N-like N-terminal" evidence="15">
    <location>
        <begin position="92"/>
        <end position="188"/>
    </location>
</feature>
<evidence type="ECO:0000259" key="13">
    <source>
        <dbReference type="Pfam" id="PF01433"/>
    </source>
</evidence>
<dbReference type="Pfam" id="PF17900">
    <property type="entry name" value="Peptidase_M1_N"/>
    <property type="match status" value="1"/>
</dbReference>
<evidence type="ECO:0000256" key="7">
    <source>
        <dbReference type="ARBA" id="ARBA00022670"/>
    </source>
</evidence>
<dbReference type="Gene3D" id="2.60.40.1730">
    <property type="entry name" value="tricorn interacting facor f3 domain"/>
    <property type="match status" value="1"/>
</dbReference>
<dbReference type="PANTHER" id="PTHR11533:SF174">
    <property type="entry name" value="PUROMYCIN-SENSITIVE AMINOPEPTIDASE-RELATED"/>
    <property type="match status" value="1"/>
</dbReference>
<dbReference type="InterPro" id="IPR014782">
    <property type="entry name" value="Peptidase_M1_dom"/>
</dbReference>
<evidence type="ECO:0000256" key="10">
    <source>
        <dbReference type="ARBA" id="ARBA00022833"/>
    </source>
</evidence>
<evidence type="ECO:0000259" key="15">
    <source>
        <dbReference type="Pfam" id="PF17900"/>
    </source>
</evidence>
<keyword evidence="7" id="KW-0645">Protease</keyword>
<feature type="domain" description="Peptidase M1 membrane alanine aminopeptidase" evidence="13">
    <location>
        <begin position="231"/>
        <end position="446"/>
    </location>
</feature>
<comment type="cofactor">
    <cofactor evidence="2">
        <name>Zn(2+)</name>
        <dbReference type="ChEBI" id="CHEBI:29105"/>
    </cofactor>
</comment>
<evidence type="ECO:0000313" key="16">
    <source>
        <dbReference type="EMBL" id="UQT58519.1"/>
    </source>
</evidence>
<evidence type="ECO:0000259" key="14">
    <source>
        <dbReference type="Pfam" id="PF11838"/>
    </source>
</evidence>
<accession>A0ABY4PZE3</accession>
<dbReference type="Pfam" id="PF01433">
    <property type="entry name" value="Peptidase_M1"/>
    <property type="match status" value="1"/>
</dbReference>
<evidence type="ECO:0000256" key="2">
    <source>
        <dbReference type="ARBA" id="ARBA00001947"/>
    </source>
</evidence>
<evidence type="ECO:0000256" key="6">
    <source>
        <dbReference type="ARBA" id="ARBA00022438"/>
    </source>
</evidence>
<dbReference type="SUPFAM" id="SSF63737">
    <property type="entry name" value="Leukotriene A4 hydrolase N-terminal domain"/>
    <property type="match status" value="1"/>
</dbReference>
<evidence type="ECO:0000256" key="5">
    <source>
        <dbReference type="ARBA" id="ARBA00015611"/>
    </source>
</evidence>
<evidence type="ECO:0000256" key="3">
    <source>
        <dbReference type="ARBA" id="ARBA00010136"/>
    </source>
</evidence>
<feature type="domain" description="ERAP1-like C-terminal" evidence="14">
    <location>
        <begin position="537"/>
        <end position="846"/>
    </location>
</feature>
<keyword evidence="17" id="KW-1185">Reference proteome</keyword>
<dbReference type="EC" id="3.4.11.2" evidence="4 12"/>
<reference evidence="16 17" key="1">
    <citation type="submission" date="2022-05" db="EMBL/GenBank/DDBJ databases">
        <authorList>
            <person name="Zhou X."/>
            <person name="Li K."/>
            <person name="Man Y."/>
        </authorList>
    </citation>
    <scope>NUCLEOTIDE SEQUENCE [LARGE SCALE GENOMIC DNA]</scope>
    <source>
        <strain evidence="16 17">MS405</strain>
    </source>
</reference>
<dbReference type="InterPro" id="IPR027268">
    <property type="entry name" value="Peptidase_M4/M1_CTD_sf"/>
</dbReference>
<dbReference type="Proteomes" id="UP000829992">
    <property type="component" value="Chromosome"/>
</dbReference>
<dbReference type="InterPro" id="IPR050344">
    <property type="entry name" value="Peptidase_M1_aminopeptidases"/>
</dbReference>